<proteinExistence type="predicted"/>
<dbReference type="InterPro" id="IPR041796">
    <property type="entry name" value="Mre11_N"/>
</dbReference>
<dbReference type="InterPro" id="IPR029052">
    <property type="entry name" value="Metallo-depent_PP-like"/>
</dbReference>
<accession>A0A3B1DVG7</accession>
<dbReference type="InterPro" id="IPR004843">
    <property type="entry name" value="Calcineurin-like_PHP"/>
</dbReference>
<evidence type="ECO:0000313" key="3">
    <source>
        <dbReference type="EMBL" id="VAX39200.1"/>
    </source>
</evidence>
<name>A0A3B1DVG7_9ZZZZ</name>
<dbReference type="AlphaFoldDB" id="A0A3B1DVG7"/>
<dbReference type="Gene3D" id="3.60.21.10">
    <property type="match status" value="1"/>
</dbReference>
<dbReference type="Pfam" id="PF00149">
    <property type="entry name" value="Metallophos"/>
    <property type="match status" value="1"/>
</dbReference>
<keyword evidence="3" id="KW-0269">Exonuclease</keyword>
<feature type="domain" description="Calcineurin-like phosphoesterase" evidence="2">
    <location>
        <begin position="2"/>
        <end position="197"/>
    </location>
</feature>
<dbReference type="PANTHER" id="PTHR30337">
    <property type="entry name" value="COMPONENT OF ATP-DEPENDENT DSDNA EXONUCLEASE"/>
    <property type="match status" value="1"/>
</dbReference>
<dbReference type="PIRSF" id="PIRSF033091">
    <property type="entry name" value="Pesterase_YhaO"/>
    <property type="match status" value="1"/>
</dbReference>
<keyword evidence="1" id="KW-0378">Hydrolase</keyword>
<gene>
    <name evidence="3" type="ORF">MNBD_PLANCTO02-1857</name>
</gene>
<dbReference type="InterPro" id="IPR050535">
    <property type="entry name" value="DNA_Repair-Maintenance_Comp"/>
</dbReference>
<keyword evidence="3" id="KW-0540">Nuclease</keyword>
<protein>
    <submittedName>
        <fullName evidence="3">DNA repair exonuclease family protein YhaO</fullName>
    </submittedName>
</protein>
<evidence type="ECO:0000256" key="1">
    <source>
        <dbReference type="ARBA" id="ARBA00022801"/>
    </source>
</evidence>
<dbReference type="GO" id="GO:0004527">
    <property type="term" value="F:exonuclease activity"/>
    <property type="evidence" value="ECO:0007669"/>
    <property type="project" value="UniProtKB-KW"/>
</dbReference>
<reference evidence="3" key="1">
    <citation type="submission" date="2018-06" db="EMBL/GenBank/DDBJ databases">
        <authorList>
            <person name="Zhirakovskaya E."/>
        </authorList>
    </citation>
    <scope>NUCLEOTIDE SEQUENCE</scope>
</reference>
<dbReference type="PANTHER" id="PTHR30337:SF7">
    <property type="entry name" value="PHOSPHOESTERASE"/>
    <property type="match status" value="1"/>
</dbReference>
<dbReference type="EMBL" id="UOGL01000313">
    <property type="protein sequence ID" value="VAX39200.1"/>
    <property type="molecule type" value="Genomic_DNA"/>
</dbReference>
<dbReference type="SUPFAM" id="SSF56300">
    <property type="entry name" value="Metallo-dependent phosphatases"/>
    <property type="match status" value="1"/>
</dbReference>
<dbReference type="CDD" id="cd00840">
    <property type="entry name" value="MPP_Mre11_N"/>
    <property type="match status" value="1"/>
</dbReference>
<evidence type="ECO:0000259" key="2">
    <source>
        <dbReference type="Pfam" id="PF00149"/>
    </source>
</evidence>
<dbReference type="InterPro" id="IPR014576">
    <property type="entry name" value="Pesterase_YhaO"/>
</dbReference>
<organism evidence="3">
    <name type="scientific">hydrothermal vent metagenome</name>
    <dbReference type="NCBI Taxonomy" id="652676"/>
    <lineage>
        <taxon>unclassified sequences</taxon>
        <taxon>metagenomes</taxon>
        <taxon>ecological metagenomes</taxon>
    </lineage>
</organism>
<sequence length="418" mass="46672">MFKFIHAADIHLDSPLKRLEQYEGAPVEEIRHATRRAFENLVKTAIDEKIDFVLISGDLYDGDWRDYNTGLFFIKQVTRLREAKIPVYLIAGNHDAANKMTRSLRLPENVTFFSADSPETATIEHLDVAIHGQSFATASVSENLAASYPIAKSGMFNIGLLHTCATGREGHASYAPCSIDDLRLKGYDYWALGHVHTREILSQKPMIAFSGNIQGRHIRETGAKGCLIVSVDENHLVTSEFRALDVLRWERLVLDASDAQNIDEVLNLLPEKIEELLAKNAGLPLAIRVVFNGASPAHHSLLANKQSLINGIRAVAIESGRGDIWVEKVKVQTTPIHKILSEEISLTAIGELATLFSESRNDLTKLTEMKFSLTDVVKKLPNEMKETIPSDDPEWLRSLLTEAESWLISQLLKSENNE</sequence>